<evidence type="ECO:0000313" key="8">
    <source>
        <dbReference type="EMBL" id="MBB4679817.1"/>
    </source>
</evidence>
<organism evidence="8 9">
    <name type="scientific">Crossiella cryophila</name>
    <dbReference type="NCBI Taxonomy" id="43355"/>
    <lineage>
        <taxon>Bacteria</taxon>
        <taxon>Bacillati</taxon>
        <taxon>Actinomycetota</taxon>
        <taxon>Actinomycetes</taxon>
        <taxon>Pseudonocardiales</taxon>
        <taxon>Pseudonocardiaceae</taxon>
        <taxon>Crossiella</taxon>
    </lineage>
</organism>
<comment type="similarity">
    <text evidence="6">Belongs to the radical SAM superfamily. Anaerobic sulfatase-maturating enzyme family.</text>
</comment>
<dbReference type="GO" id="GO:0046872">
    <property type="term" value="F:metal ion binding"/>
    <property type="evidence" value="ECO:0007669"/>
    <property type="project" value="UniProtKB-KW"/>
</dbReference>
<dbReference type="InterPro" id="IPR058240">
    <property type="entry name" value="rSAM_sf"/>
</dbReference>
<proteinExistence type="inferred from homology"/>
<dbReference type="EMBL" id="JACHMH010000001">
    <property type="protein sequence ID" value="MBB4679817.1"/>
    <property type="molecule type" value="Genomic_DNA"/>
</dbReference>
<gene>
    <name evidence="8" type="ORF">HNR67_005935</name>
</gene>
<dbReference type="UniPathway" id="UPA00782"/>
<keyword evidence="9" id="KW-1185">Reference proteome</keyword>
<name>A0A7W7CF37_9PSEU</name>
<dbReference type="GO" id="GO:0016491">
    <property type="term" value="F:oxidoreductase activity"/>
    <property type="evidence" value="ECO:0007669"/>
    <property type="project" value="InterPro"/>
</dbReference>
<dbReference type="AlphaFoldDB" id="A0A7W7CF37"/>
<dbReference type="Gene3D" id="3.20.20.70">
    <property type="entry name" value="Aldolase class I"/>
    <property type="match status" value="1"/>
</dbReference>
<evidence type="ECO:0000259" key="7">
    <source>
        <dbReference type="PROSITE" id="PS51918"/>
    </source>
</evidence>
<keyword evidence="3" id="KW-0479">Metal-binding</keyword>
<dbReference type="PANTHER" id="PTHR43273:SF3">
    <property type="entry name" value="ANAEROBIC SULFATASE-MATURATING ENZYME HOMOLOG ASLB-RELATED"/>
    <property type="match status" value="1"/>
</dbReference>
<evidence type="ECO:0000256" key="4">
    <source>
        <dbReference type="ARBA" id="ARBA00023004"/>
    </source>
</evidence>
<dbReference type="NCBIfam" id="TIGR04085">
    <property type="entry name" value="rSAM_more_4Fe4S"/>
    <property type="match status" value="1"/>
</dbReference>
<dbReference type="PROSITE" id="PS51918">
    <property type="entry name" value="RADICAL_SAM"/>
    <property type="match status" value="1"/>
</dbReference>
<dbReference type="RefSeq" id="WP_185005520.1">
    <property type="nucleotide sequence ID" value="NZ_BAAAUI010000043.1"/>
</dbReference>
<keyword evidence="4" id="KW-0408">Iron</keyword>
<dbReference type="SFLD" id="SFLDS00029">
    <property type="entry name" value="Radical_SAM"/>
    <property type="match status" value="1"/>
</dbReference>
<evidence type="ECO:0000313" key="9">
    <source>
        <dbReference type="Proteomes" id="UP000533598"/>
    </source>
</evidence>
<dbReference type="Proteomes" id="UP000533598">
    <property type="component" value="Unassembled WGS sequence"/>
</dbReference>
<evidence type="ECO:0000256" key="5">
    <source>
        <dbReference type="ARBA" id="ARBA00023014"/>
    </source>
</evidence>
<comment type="cofactor">
    <cofactor evidence="1">
        <name>[4Fe-4S] cluster</name>
        <dbReference type="ChEBI" id="CHEBI:49883"/>
    </cofactor>
</comment>
<dbReference type="InterPro" id="IPR013785">
    <property type="entry name" value="Aldolase_TIM"/>
</dbReference>
<comment type="caution">
    <text evidence="8">The sequence shown here is derived from an EMBL/GenBank/DDBJ whole genome shotgun (WGS) entry which is preliminary data.</text>
</comment>
<accession>A0A7W7CF37</accession>
<dbReference type="CDD" id="cd01335">
    <property type="entry name" value="Radical_SAM"/>
    <property type="match status" value="1"/>
</dbReference>
<protein>
    <recommendedName>
        <fullName evidence="7">Radical SAM core domain-containing protein</fullName>
    </recommendedName>
</protein>
<dbReference type="SUPFAM" id="SSF102114">
    <property type="entry name" value="Radical SAM enzymes"/>
    <property type="match status" value="1"/>
</dbReference>
<reference evidence="8 9" key="1">
    <citation type="submission" date="2020-08" db="EMBL/GenBank/DDBJ databases">
        <title>Sequencing the genomes of 1000 actinobacteria strains.</title>
        <authorList>
            <person name="Klenk H.-P."/>
        </authorList>
    </citation>
    <scope>NUCLEOTIDE SEQUENCE [LARGE SCALE GENOMIC DNA]</scope>
    <source>
        <strain evidence="8 9">DSM 44230</strain>
    </source>
</reference>
<dbReference type="Pfam" id="PF04055">
    <property type="entry name" value="Radical_SAM"/>
    <property type="match status" value="1"/>
</dbReference>
<dbReference type="InterPro" id="IPR023867">
    <property type="entry name" value="Sulphatase_maturase_rSAM"/>
</dbReference>
<evidence type="ECO:0000256" key="1">
    <source>
        <dbReference type="ARBA" id="ARBA00001966"/>
    </source>
</evidence>
<keyword evidence="5" id="KW-0411">Iron-sulfur</keyword>
<feature type="domain" description="Radical SAM core" evidence="7">
    <location>
        <begin position="88"/>
        <end position="319"/>
    </location>
</feature>
<evidence type="ECO:0000256" key="2">
    <source>
        <dbReference type="ARBA" id="ARBA00022691"/>
    </source>
</evidence>
<evidence type="ECO:0000256" key="3">
    <source>
        <dbReference type="ARBA" id="ARBA00022723"/>
    </source>
</evidence>
<dbReference type="SFLD" id="SFLDG01067">
    <property type="entry name" value="SPASM/twitch_domain_containing"/>
    <property type="match status" value="1"/>
</dbReference>
<dbReference type="InterPro" id="IPR007197">
    <property type="entry name" value="rSAM"/>
</dbReference>
<dbReference type="GO" id="GO:0051536">
    <property type="term" value="F:iron-sulfur cluster binding"/>
    <property type="evidence" value="ECO:0007669"/>
    <property type="project" value="UniProtKB-KW"/>
</dbReference>
<keyword evidence="2" id="KW-0949">S-adenosyl-L-methionine</keyword>
<dbReference type="InterPro" id="IPR023885">
    <property type="entry name" value="4Fe4S-binding_SPASM_dom"/>
</dbReference>
<dbReference type="PANTHER" id="PTHR43273">
    <property type="entry name" value="ANAEROBIC SULFATASE-MATURATING ENZYME HOMOLOG ASLB-RELATED"/>
    <property type="match status" value="1"/>
</dbReference>
<evidence type="ECO:0000256" key="6">
    <source>
        <dbReference type="ARBA" id="ARBA00023601"/>
    </source>
</evidence>
<sequence length="457" mass="51367">MANGRYTPSRFLSMSFDQDQSLIVNSSRTGAIGVVEPELAEQARRALIPGTISHAPLEGILADLEHGGFLVPETMDEAQLVHQSYLRRYDPSMLHLIIMPTEECNFRCVYCYESFLRGEMKPELRDGLKKFLEAQEDLEQLAVHWFGGEPFLAAGTVLELMPWMREFTDRRDIKFSASATTNGSLLTPRFADQIIPLGVNHFQITLDGTEADHNARRHGKDGEDTFRTVLDNLRYLRRSTLDFEVMVRHNFDPETLSRLDGYLAMLQEEFGGDPRFTTHFEAIGRWGGAGDEDLVICEGKSGPRAIVEARRQAAAAGFRDGTVSSSMGPDGYVCYAANPRSFVIGSDGTVYKCTIELDYHERNKVGVLRPDGLMDLDWARMALWCETDGMDTGKKCVSCWFQPSCHGAVCPKEWMDDNDVFCPPAKQTIQETLRFVRAERAHTGPVQPKDQQFCPKG</sequence>